<dbReference type="AlphaFoldDB" id="A0A183E0V6"/>
<protein>
    <submittedName>
        <fullName evidence="3">HRDC domain-containing protein</fullName>
    </submittedName>
</protein>
<evidence type="ECO:0000259" key="2">
    <source>
        <dbReference type="PROSITE" id="PS50967"/>
    </source>
</evidence>
<accession>A0A183E0V6</accession>
<feature type="region of interest" description="Disordered" evidence="1">
    <location>
        <begin position="252"/>
        <end position="294"/>
    </location>
</feature>
<dbReference type="Gene3D" id="1.10.150.80">
    <property type="entry name" value="HRDC domain"/>
    <property type="match status" value="1"/>
</dbReference>
<dbReference type="SMART" id="SM00341">
    <property type="entry name" value="HRDC"/>
    <property type="match status" value="1"/>
</dbReference>
<evidence type="ECO:0000256" key="1">
    <source>
        <dbReference type="SAM" id="MobiDB-lite"/>
    </source>
</evidence>
<organism evidence="3">
    <name type="scientific">Gongylonema pulchrum</name>
    <dbReference type="NCBI Taxonomy" id="637853"/>
    <lineage>
        <taxon>Eukaryota</taxon>
        <taxon>Metazoa</taxon>
        <taxon>Ecdysozoa</taxon>
        <taxon>Nematoda</taxon>
        <taxon>Chromadorea</taxon>
        <taxon>Rhabditida</taxon>
        <taxon>Spirurina</taxon>
        <taxon>Spiruromorpha</taxon>
        <taxon>Spiruroidea</taxon>
        <taxon>Gongylonematidae</taxon>
        <taxon>Gongylonema</taxon>
    </lineage>
</organism>
<sequence length="294" mass="32678">LVLSHFDNAAKKQPPRAGCCDICDELINQENSANGASVTSTKDYGDEALILLRAIEIFQGSTGLGKVIDFIKGGQLEKKLFEIRTNLAIELDCGAHIIASNKCIQQLAMIRPSSVKNLYMIGEMTEERQRRFGQKLVDAIVEFCVAQDIPMNCVTDPTGDLAKQRAVSESTIAAYFVNYVKTGLPVHLDVVGISKKHMDVVHSTIRENGSDIVRLKPIMEKLPEGFIDYNRLKIIFGILEYEYGIEQDLKTNDTTSSTSAASPGEAKKRSVPDWMKNTQSSMQRKKMKKPNLFS</sequence>
<feature type="compositionally biased region" description="Basic residues" evidence="1">
    <location>
        <begin position="283"/>
        <end position="294"/>
    </location>
</feature>
<dbReference type="InterPro" id="IPR029491">
    <property type="entry name" value="Helicase_HTH"/>
</dbReference>
<dbReference type="GO" id="GO:0000166">
    <property type="term" value="F:nucleotide binding"/>
    <property type="evidence" value="ECO:0007669"/>
    <property type="project" value="InterPro"/>
</dbReference>
<dbReference type="GO" id="GO:0003676">
    <property type="term" value="F:nucleic acid binding"/>
    <property type="evidence" value="ECO:0007669"/>
    <property type="project" value="InterPro"/>
</dbReference>
<feature type="domain" description="HRDC" evidence="2">
    <location>
        <begin position="70"/>
        <end position="150"/>
    </location>
</feature>
<dbReference type="InterPro" id="IPR010997">
    <property type="entry name" value="HRDC-like_sf"/>
</dbReference>
<reference evidence="3" key="1">
    <citation type="submission" date="2016-06" db="UniProtKB">
        <authorList>
            <consortium name="WormBaseParasite"/>
        </authorList>
    </citation>
    <scope>IDENTIFICATION</scope>
</reference>
<name>A0A183E0V6_9BILA</name>
<dbReference type="InterPro" id="IPR002121">
    <property type="entry name" value="HRDC_dom"/>
</dbReference>
<dbReference type="InterPro" id="IPR044876">
    <property type="entry name" value="HRDC_dom_sf"/>
</dbReference>
<dbReference type="Pfam" id="PF14493">
    <property type="entry name" value="HTH_40"/>
    <property type="match status" value="1"/>
</dbReference>
<dbReference type="SUPFAM" id="SSF47819">
    <property type="entry name" value="HRDC-like"/>
    <property type="match status" value="1"/>
</dbReference>
<dbReference type="WBParaSite" id="GPUH_0001461601-mRNA-1">
    <property type="protein sequence ID" value="GPUH_0001461601-mRNA-1"/>
    <property type="gene ID" value="GPUH_0001461601"/>
</dbReference>
<dbReference type="PROSITE" id="PS50967">
    <property type="entry name" value="HRDC"/>
    <property type="match status" value="1"/>
</dbReference>
<evidence type="ECO:0000313" key="3">
    <source>
        <dbReference type="WBParaSite" id="GPUH_0001461601-mRNA-1"/>
    </source>
</evidence>
<proteinExistence type="predicted"/>
<dbReference type="Pfam" id="PF00570">
    <property type="entry name" value="HRDC"/>
    <property type="match status" value="1"/>
</dbReference>